<dbReference type="Gramene" id="KGN50992">
    <property type="protein sequence ID" value="KGN50992"/>
    <property type="gene ID" value="Csa_5G387440"/>
</dbReference>
<dbReference type="Proteomes" id="UP000029981">
    <property type="component" value="Chromosome 5"/>
</dbReference>
<reference evidence="2 3" key="2">
    <citation type="journal article" date="2009" name="PLoS ONE">
        <title>An integrated genetic and cytogenetic map of the cucumber genome.</title>
        <authorList>
            <person name="Ren Y."/>
            <person name="Zhang Z."/>
            <person name="Liu J."/>
            <person name="Staub J.E."/>
            <person name="Han Y."/>
            <person name="Cheng Z."/>
            <person name="Li X."/>
            <person name="Lu J."/>
            <person name="Miao H."/>
            <person name="Kang H."/>
            <person name="Xie B."/>
            <person name="Gu X."/>
            <person name="Wang X."/>
            <person name="Du Y."/>
            <person name="Jin W."/>
            <person name="Huang S."/>
        </authorList>
    </citation>
    <scope>NUCLEOTIDE SEQUENCE [LARGE SCALE GENOMIC DNA]</scope>
    <source>
        <strain evidence="3">cv. 9930</strain>
    </source>
</reference>
<keyword evidence="3" id="KW-1185">Reference proteome</keyword>
<gene>
    <name evidence="2" type="ORF">Csa_5G387440</name>
</gene>
<feature type="compositionally biased region" description="Basic and acidic residues" evidence="1">
    <location>
        <begin position="145"/>
        <end position="159"/>
    </location>
</feature>
<evidence type="ECO:0000313" key="3">
    <source>
        <dbReference type="Proteomes" id="UP000029981"/>
    </source>
</evidence>
<sequence length="159" mass="18279">MPNHYFKLNELSRSSLTSHGTKAYVSSDLWHIQGSTSKYRRAVNYFRVANSYTQRMVLKIYVLNTTEEVYLLQLSYFTTTGIQASSYQFGYKLERILKGIYLILCAKSIYPNSHTGLTVVLRPPCSINCRFGQQNTLGKPSSMRESVEMRKDKEGIPQE</sequence>
<dbReference type="EMBL" id="CM002926">
    <property type="protein sequence ID" value="KGN50992.1"/>
    <property type="molecule type" value="Genomic_DNA"/>
</dbReference>
<protein>
    <submittedName>
        <fullName evidence="2">Uncharacterized protein</fullName>
    </submittedName>
</protein>
<organism evidence="2 3">
    <name type="scientific">Cucumis sativus</name>
    <name type="common">Cucumber</name>
    <dbReference type="NCBI Taxonomy" id="3659"/>
    <lineage>
        <taxon>Eukaryota</taxon>
        <taxon>Viridiplantae</taxon>
        <taxon>Streptophyta</taxon>
        <taxon>Embryophyta</taxon>
        <taxon>Tracheophyta</taxon>
        <taxon>Spermatophyta</taxon>
        <taxon>Magnoliopsida</taxon>
        <taxon>eudicotyledons</taxon>
        <taxon>Gunneridae</taxon>
        <taxon>Pentapetalae</taxon>
        <taxon>rosids</taxon>
        <taxon>fabids</taxon>
        <taxon>Cucurbitales</taxon>
        <taxon>Cucurbitaceae</taxon>
        <taxon>Benincaseae</taxon>
        <taxon>Cucumis</taxon>
    </lineage>
</organism>
<proteinExistence type="predicted"/>
<reference evidence="2 3" key="3">
    <citation type="journal article" date="2010" name="BMC Genomics">
        <title>Transcriptome sequencing and comparative analysis of cucumber flowers with different sex types.</title>
        <authorList>
            <person name="Guo S."/>
            <person name="Zheng Y."/>
            <person name="Joung J.G."/>
            <person name="Liu S."/>
            <person name="Zhang Z."/>
            <person name="Crasta O.R."/>
            <person name="Sobral B.W."/>
            <person name="Xu Y."/>
            <person name="Huang S."/>
            <person name="Fei Z."/>
        </authorList>
    </citation>
    <scope>NUCLEOTIDE SEQUENCE [LARGE SCALE GENOMIC DNA]</scope>
    <source>
        <strain evidence="3">cv. 9930</strain>
    </source>
</reference>
<reference evidence="2 3" key="4">
    <citation type="journal article" date="2011" name="BMC Genomics">
        <title>RNA-Seq improves annotation of protein-coding genes in the cucumber genome.</title>
        <authorList>
            <person name="Li Z."/>
            <person name="Zhang Z."/>
            <person name="Yan P."/>
            <person name="Huang S."/>
            <person name="Fei Z."/>
            <person name="Lin K."/>
        </authorList>
    </citation>
    <scope>NUCLEOTIDE SEQUENCE [LARGE SCALE GENOMIC DNA]</scope>
    <source>
        <strain evidence="3">cv. 9930</strain>
    </source>
</reference>
<feature type="region of interest" description="Disordered" evidence="1">
    <location>
        <begin position="137"/>
        <end position="159"/>
    </location>
</feature>
<accession>A0A0A0KRK5</accession>
<name>A0A0A0KRK5_CUCSA</name>
<dbReference type="AlphaFoldDB" id="A0A0A0KRK5"/>
<evidence type="ECO:0000313" key="2">
    <source>
        <dbReference type="EMBL" id="KGN50992.1"/>
    </source>
</evidence>
<evidence type="ECO:0000256" key="1">
    <source>
        <dbReference type="SAM" id="MobiDB-lite"/>
    </source>
</evidence>
<reference evidence="2 3" key="1">
    <citation type="journal article" date="2009" name="Nat. Genet.">
        <title>The genome of the cucumber, Cucumis sativus L.</title>
        <authorList>
            <person name="Huang S."/>
            <person name="Li R."/>
            <person name="Zhang Z."/>
            <person name="Li L."/>
            <person name="Gu X."/>
            <person name="Fan W."/>
            <person name="Lucas W.J."/>
            <person name="Wang X."/>
            <person name="Xie B."/>
            <person name="Ni P."/>
            <person name="Ren Y."/>
            <person name="Zhu H."/>
            <person name="Li J."/>
            <person name="Lin K."/>
            <person name="Jin W."/>
            <person name="Fei Z."/>
            <person name="Li G."/>
            <person name="Staub J."/>
            <person name="Kilian A."/>
            <person name="van der Vossen E.A."/>
            <person name="Wu Y."/>
            <person name="Guo J."/>
            <person name="He J."/>
            <person name="Jia Z."/>
            <person name="Ren Y."/>
            <person name="Tian G."/>
            <person name="Lu Y."/>
            <person name="Ruan J."/>
            <person name="Qian W."/>
            <person name="Wang M."/>
            <person name="Huang Q."/>
            <person name="Li B."/>
            <person name="Xuan Z."/>
            <person name="Cao J."/>
            <person name="Asan"/>
            <person name="Wu Z."/>
            <person name="Zhang J."/>
            <person name="Cai Q."/>
            <person name="Bai Y."/>
            <person name="Zhao B."/>
            <person name="Han Y."/>
            <person name="Li Y."/>
            <person name="Li X."/>
            <person name="Wang S."/>
            <person name="Shi Q."/>
            <person name="Liu S."/>
            <person name="Cho W.K."/>
            <person name="Kim J.Y."/>
            <person name="Xu Y."/>
            <person name="Heller-Uszynska K."/>
            <person name="Miao H."/>
            <person name="Cheng Z."/>
            <person name="Zhang S."/>
            <person name="Wu J."/>
            <person name="Yang Y."/>
            <person name="Kang H."/>
            <person name="Li M."/>
            <person name="Liang H."/>
            <person name="Ren X."/>
            <person name="Shi Z."/>
            <person name="Wen M."/>
            <person name="Jian M."/>
            <person name="Yang H."/>
            <person name="Zhang G."/>
            <person name="Yang Z."/>
            <person name="Chen R."/>
            <person name="Liu S."/>
            <person name="Li J."/>
            <person name="Ma L."/>
            <person name="Liu H."/>
            <person name="Zhou Y."/>
            <person name="Zhao J."/>
            <person name="Fang X."/>
            <person name="Li G."/>
            <person name="Fang L."/>
            <person name="Li Y."/>
            <person name="Liu D."/>
            <person name="Zheng H."/>
            <person name="Zhang Y."/>
            <person name="Qin N."/>
            <person name="Li Z."/>
            <person name="Yang G."/>
            <person name="Yang S."/>
            <person name="Bolund L."/>
            <person name="Kristiansen K."/>
            <person name="Zheng H."/>
            <person name="Li S."/>
            <person name="Zhang X."/>
            <person name="Yang H."/>
            <person name="Wang J."/>
            <person name="Sun R."/>
            <person name="Zhang B."/>
            <person name="Jiang S."/>
            <person name="Wang J."/>
            <person name="Du Y."/>
            <person name="Li S."/>
        </authorList>
    </citation>
    <scope>NUCLEOTIDE SEQUENCE [LARGE SCALE GENOMIC DNA]</scope>
    <source>
        <strain evidence="3">cv. 9930</strain>
    </source>
</reference>